<dbReference type="InterPro" id="IPR056120">
    <property type="entry name" value="DUF7703"/>
</dbReference>
<dbReference type="Pfam" id="PF24802">
    <property type="entry name" value="DUF7703"/>
    <property type="match status" value="1"/>
</dbReference>
<sequence length="316" mass="35024">MADDPGGYGRDPSISFAVGICVATFIAISLYNVVELVVIIFCVFKNRHGLYFWSFISATLGIVLWSLGYLIKTFRLARGTLLYSCFIAIGWCLMVTGQSCVLYSRLHLVLHDQTYLRIILGVIIFNAIVLHIPTMTMGFGANSPHPEVWLKLYPIYEKIEVTIFFLQELALSLIYIICTIKFFRDDSAYLGRTLGNTLRRLITINVVVIALDITILVLEYAGYYDVQTAYKGMVYSVKLKLEFSILNELVKTTTRGRIISSCGCNGSQPPHSPGDMPLSPCNNNNNINNNNINVNTNNTSGSGGLVFALFHGSGTG</sequence>
<keyword evidence="4" id="KW-1185">Reference proteome</keyword>
<dbReference type="AlphaFoldDB" id="A0A8K0SWR9"/>
<feature type="transmembrane region" description="Helical" evidence="1">
    <location>
        <begin position="161"/>
        <end position="180"/>
    </location>
</feature>
<keyword evidence="1" id="KW-0472">Membrane</keyword>
<dbReference type="Proteomes" id="UP000813444">
    <property type="component" value="Unassembled WGS sequence"/>
</dbReference>
<feature type="transmembrane region" description="Helical" evidence="1">
    <location>
        <begin position="201"/>
        <end position="223"/>
    </location>
</feature>
<comment type="caution">
    <text evidence="3">The sequence shown here is derived from an EMBL/GenBank/DDBJ whole genome shotgun (WGS) entry which is preliminary data.</text>
</comment>
<evidence type="ECO:0000313" key="4">
    <source>
        <dbReference type="Proteomes" id="UP000813444"/>
    </source>
</evidence>
<dbReference type="EMBL" id="JAGPNK010000003">
    <property type="protein sequence ID" value="KAH7324202.1"/>
    <property type="molecule type" value="Genomic_DNA"/>
</dbReference>
<feature type="transmembrane region" description="Helical" evidence="1">
    <location>
        <begin position="50"/>
        <end position="69"/>
    </location>
</feature>
<evidence type="ECO:0000313" key="3">
    <source>
        <dbReference type="EMBL" id="KAH7324202.1"/>
    </source>
</evidence>
<organism evidence="3 4">
    <name type="scientific">Stachybotrys elegans</name>
    <dbReference type="NCBI Taxonomy" id="80388"/>
    <lineage>
        <taxon>Eukaryota</taxon>
        <taxon>Fungi</taxon>
        <taxon>Dikarya</taxon>
        <taxon>Ascomycota</taxon>
        <taxon>Pezizomycotina</taxon>
        <taxon>Sordariomycetes</taxon>
        <taxon>Hypocreomycetidae</taxon>
        <taxon>Hypocreales</taxon>
        <taxon>Stachybotryaceae</taxon>
        <taxon>Stachybotrys</taxon>
    </lineage>
</organism>
<dbReference type="PANTHER" id="PTHR37013:SF4">
    <property type="entry name" value="INTEGRAL MEMBRANE PROTEIN"/>
    <property type="match status" value="1"/>
</dbReference>
<gene>
    <name evidence="3" type="ORF">B0I35DRAFT_406039</name>
</gene>
<feature type="domain" description="DUF7703" evidence="2">
    <location>
        <begin position="13"/>
        <end position="267"/>
    </location>
</feature>
<accession>A0A8K0SWR9</accession>
<name>A0A8K0SWR9_9HYPO</name>
<reference evidence="3" key="1">
    <citation type="journal article" date="2021" name="Nat. Commun.">
        <title>Genetic determinants of endophytism in the Arabidopsis root mycobiome.</title>
        <authorList>
            <person name="Mesny F."/>
            <person name="Miyauchi S."/>
            <person name="Thiergart T."/>
            <person name="Pickel B."/>
            <person name="Atanasova L."/>
            <person name="Karlsson M."/>
            <person name="Huettel B."/>
            <person name="Barry K.W."/>
            <person name="Haridas S."/>
            <person name="Chen C."/>
            <person name="Bauer D."/>
            <person name="Andreopoulos W."/>
            <person name="Pangilinan J."/>
            <person name="LaButti K."/>
            <person name="Riley R."/>
            <person name="Lipzen A."/>
            <person name="Clum A."/>
            <person name="Drula E."/>
            <person name="Henrissat B."/>
            <person name="Kohler A."/>
            <person name="Grigoriev I.V."/>
            <person name="Martin F.M."/>
            <person name="Hacquard S."/>
        </authorList>
    </citation>
    <scope>NUCLEOTIDE SEQUENCE</scope>
    <source>
        <strain evidence="3">MPI-CAGE-CH-0235</strain>
    </source>
</reference>
<evidence type="ECO:0000256" key="1">
    <source>
        <dbReference type="SAM" id="Phobius"/>
    </source>
</evidence>
<feature type="transmembrane region" description="Helical" evidence="1">
    <location>
        <begin position="81"/>
        <end position="103"/>
    </location>
</feature>
<protein>
    <recommendedName>
        <fullName evidence="2">DUF7703 domain-containing protein</fullName>
    </recommendedName>
</protein>
<proteinExistence type="predicted"/>
<dbReference type="OrthoDB" id="405906at2759"/>
<keyword evidence="1" id="KW-1133">Transmembrane helix</keyword>
<feature type="transmembrane region" description="Helical" evidence="1">
    <location>
        <begin position="115"/>
        <end position="141"/>
    </location>
</feature>
<dbReference type="PANTHER" id="PTHR37013">
    <property type="entry name" value="INTEGRAL MEMBRANE PROTEIN (AFU_ORTHOLOGUE AFUA_1G05950)-RELATED"/>
    <property type="match status" value="1"/>
</dbReference>
<keyword evidence="1" id="KW-0812">Transmembrane</keyword>
<evidence type="ECO:0000259" key="2">
    <source>
        <dbReference type="Pfam" id="PF24802"/>
    </source>
</evidence>
<feature type="transmembrane region" description="Helical" evidence="1">
    <location>
        <begin position="14"/>
        <end position="43"/>
    </location>
</feature>